<evidence type="ECO:0000256" key="1">
    <source>
        <dbReference type="ARBA" id="ARBA00004324"/>
    </source>
</evidence>
<evidence type="ECO:0000256" key="5">
    <source>
        <dbReference type="ARBA" id="ARBA00023242"/>
    </source>
</evidence>
<evidence type="ECO:0000256" key="7">
    <source>
        <dbReference type="PROSITE-ProRule" id="PRU00176"/>
    </source>
</evidence>
<keyword evidence="5" id="KW-0539">Nucleus</keyword>
<dbReference type="PROSITE" id="PS50102">
    <property type="entry name" value="RRM"/>
    <property type="match status" value="1"/>
</dbReference>
<comment type="caution">
    <text evidence="9">The sequence shown here is derived from an EMBL/GenBank/DDBJ whole genome shotgun (WGS) entry which is preliminary data.</text>
</comment>
<dbReference type="SMART" id="SM00360">
    <property type="entry name" value="RRM"/>
    <property type="match status" value="1"/>
</dbReference>
<dbReference type="STRING" id="1754190.A0A1Y2BIV5"/>
<dbReference type="OrthoDB" id="4207594at2759"/>
<dbReference type="InterPro" id="IPR035979">
    <property type="entry name" value="RBD_domain_sf"/>
</dbReference>
<evidence type="ECO:0000259" key="8">
    <source>
        <dbReference type="PROSITE" id="PS50102"/>
    </source>
</evidence>
<dbReference type="GO" id="GO:0071004">
    <property type="term" value="C:U2-type prespliceosome"/>
    <property type="evidence" value="ECO:0007669"/>
    <property type="project" value="TreeGrafter"/>
</dbReference>
<comment type="subcellular location">
    <subcellularLocation>
        <location evidence="1">Nucleus speckle</location>
    </subcellularLocation>
    <subcellularLocation>
        <location evidence="2">Nucleus</location>
        <location evidence="2">Nucleoplasm</location>
    </subcellularLocation>
</comment>
<dbReference type="GO" id="GO:0016607">
    <property type="term" value="C:nuclear speck"/>
    <property type="evidence" value="ECO:0007669"/>
    <property type="project" value="UniProtKB-SubCell"/>
</dbReference>
<dbReference type="Pfam" id="PF00076">
    <property type="entry name" value="RRM_1"/>
    <property type="match status" value="1"/>
</dbReference>
<dbReference type="InterPro" id="IPR012677">
    <property type="entry name" value="Nucleotide-bd_a/b_plait_sf"/>
</dbReference>
<dbReference type="PANTHER" id="PTHR13952:SF5">
    <property type="entry name" value="U1 SMALL NUCLEAR RIBONUCLEOPROTEIN 70 KDA"/>
    <property type="match status" value="1"/>
</dbReference>
<reference evidence="9 10" key="1">
    <citation type="submission" date="2016-08" db="EMBL/GenBank/DDBJ databases">
        <title>A Parts List for Fungal Cellulosomes Revealed by Comparative Genomics.</title>
        <authorList>
            <consortium name="DOE Joint Genome Institute"/>
            <person name="Haitjema C.H."/>
            <person name="Gilmore S.P."/>
            <person name="Henske J.K."/>
            <person name="Solomon K.V."/>
            <person name="De Groot R."/>
            <person name="Kuo A."/>
            <person name="Mondo S.J."/>
            <person name="Salamov A.A."/>
            <person name="Labutti K."/>
            <person name="Zhao Z."/>
            <person name="Chiniquy J."/>
            <person name="Barry K."/>
            <person name="Brewer H.M."/>
            <person name="Purvine S.O."/>
            <person name="Wright A.T."/>
            <person name="Boxma B."/>
            <person name="Van Alen T."/>
            <person name="Hackstein J.H."/>
            <person name="Baker S.E."/>
            <person name="Grigoriev I.V."/>
            <person name="O'Malley M.A."/>
        </authorList>
    </citation>
    <scope>NUCLEOTIDE SEQUENCE [LARGE SCALE GENOMIC DNA]</scope>
    <source>
        <strain evidence="9 10">G1</strain>
    </source>
</reference>
<keyword evidence="6" id="KW-0687">Ribonucleoprotein</keyword>
<evidence type="ECO:0000256" key="3">
    <source>
        <dbReference type="ARBA" id="ARBA00016996"/>
    </source>
</evidence>
<dbReference type="Pfam" id="PF12220">
    <property type="entry name" value="U1snRNP70_N"/>
    <property type="match status" value="1"/>
</dbReference>
<dbReference type="Gene3D" id="3.30.70.330">
    <property type="match status" value="1"/>
</dbReference>
<dbReference type="PANTHER" id="PTHR13952">
    <property type="entry name" value="U1 SMALL NUCLEAR RIBONUCLEOPROTEIN 70 KD"/>
    <property type="match status" value="1"/>
</dbReference>
<dbReference type="EMBL" id="MCOG01000154">
    <property type="protein sequence ID" value="ORY34497.1"/>
    <property type="molecule type" value="Genomic_DNA"/>
</dbReference>
<gene>
    <name evidence="9" type="ORF">LY90DRAFT_317186</name>
</gene>
<evidence type="ECO:0000256" key="2">
    <source>
        <dbReference type="ARBA" id="ARBA00004642"/>
    </source>
</evidence>
<keyword evidence="4 7" id="KW-0694">RNA-binding</keyword>
<dbReference type="InterPro" id="IPR022023">
    <property type="entry name" value="U1snRNP70_N"/>
</dbReference>
<dbReference type="CDD" id="cd12236">
    <property type="entry name" value="RRM_snRNP70"/>
    <property type="match status" value="1"/>
</dbReference>
<dbReference type="AlphaFoldDB" id="A0A1Y2BIV5"/>
<feature type="non-terminal residue" evidence="9">
    <location>
        <position position="194"/>
    </location>
</feature>
<dbReference type="GO" id="GO:0000398">
    <property type="term" value="P:mRNA splicing, via spliceosome"/>
    <property type="evidence" value="ECO:0007669"/>
    <property type="project" value="TreeGrafter"/>
</dbReference>
<evidence type="ECO:0000313" key="10">
    <source>
        <dbReference type="Proteomes" id="UP000193920"/>
    </source>
</evidence>
<organism evidence="9 10">
    <name type="scientific">Neocallimastix californiae</name>
    <dbReference type="NCBI Taxonomy" id="1754190"/>
    <lineage>
        <taxon>Eukaryota</taxon>
        <taxon>Fungi</taxon>
        <taxon>Fungi incertae sedis</taxon>
        <taxon>Chytridiomycota</taxon>
        <taxon>Chytridiomycota incertae sedis</taxon>
        <taxon>Neocallimastigomycetes</taxon>
        <taxon>Neocallimastigales</taxon>
        <taxon>Neocallimastigaceae</taxon>
        <taxon>Neocallimastix</taxon>
    </lineage>
</organism>
<dbReference type="SUPFAM" id="SSF54928">
    <property type="entry name" value="RNA-binding domain, RBD"/>
    <property type="match status" value="1"/>
</dbReference>
<protein>
    <recommendedName>
        <fullName evidence="3">U1 small nuclear ribonucleoprotein 70 kDa</fullName>
    </recommendedName>
</protein>
<dbReference type="InterPro" id="IPR051183">
    <property type="entry name" value="U1_U11-U12_snRNP_70-35kDa"/>
</dbReference>
<dbReference type="FunFam" id="3.30.70.330:FF:001585">
    <property type="entry name" value="U1 small nuclear ribonucleoprotein 70 kDa"/>
    <property type="match status" value="1"/>
</dbReference>
<accession>A0A1Y2BIV5</accession>
<dbReference type="GO" id="GO:0030619">
    <property type="term" value="F:U1 snRNA binding"/>
    <property type="evidence" value="ECO:0007669"/>
    <property type="project" value="InterPro"/>
</dbReference>
<evidence type="ECO:0000256" key="4">
    <source>
        <dbReference type="ARBA" id="ARBA00022884"/>
    </source>
</evidence>
<evidence type="ECO:0000256" key="6">
    <source>
        <dbReference type="ARBA" id="ARBA00023274"/>
    </source>
</evidence>
<proteinExistence type="predicted"/>
<name>A0A1Y2BIV5_9FUNG</name>
<dbReference type="GO" id="GO:0005685">
    <property type="term" value="C:U1 snRNP"/>
    <property type="evidence" value="ECO:0007669"/>
    <property type="project" value="EnsemblFungi"/>
</dbReference>
<evidence type="ECO:0000313" key="9">
    <source>
        <dbReference type="EMBL" id="ORY34497.1"/>
    </source>
</evidence>
<dbReference type="InterPro" id="IPR034143">
    <property type="entry name" value="snRNP70_RRM"/>
</dbReference>
<dbReference type="Proteomes" id="UP000193920">
    <property type="component" value="Unassembled WGS sequence"/>
</dbReference>
<keyword evidence="10" id="KW-1185">Reference proteome</keyword>
<feature type="domain" description="RRM" evidence="8">
    <location>
        <begin position="100"/>
        <end position="177"/>
    </location>
</feature>
<dbReference type="GO" id="GO:0003729">
    <property type="term" value="F:mRNA binding"/>
    <property type="evidence" value="ECO:0007669"/>
    <property type="project" value="TreeGrafter"/>
</dbReference>
<dbReference type="GO" id="GO:0071011">
    <property type="term" value="C:precatalytic spliceosome"/>
    <property type="evidence" value="ECO:0007669"/>
    <property type="project" value="TreeGrafter"/>
</dbReference>
<sequence>MKDSLPPNLLSLFVARPPLNFLPPVDRDFSRRTGPVISGVAQFLDRCKNHDVDYKPSESIEEKKQKKLAEKRAKVEEHLAKELEKWSPSTNEKIKSDPYKTLFVARINYETSEKQLKRHFEIYGQIKSINMVYDLNGKPRGYAFIEYEREKDLKAAYKDADGMKIDLRRVLVDVERGRTVKGWKPRRLGGGLGG</sequence>
<dbReference type="InterPro" id="IPR000504">
    <property type="entry name" value="RRM_dom"/>
</dbReference>